<keyword evidence="4" id="KW-1185">Reference proteome</keyword>
<proteinExistence type="predicted"/>
<dbReference type="CDD" id="cd17242">
    <property type="entry name" value="MobM_relaxase"/>
    <property type="match status" value="1"/>
</dbReference>
<dbReference type="NCBIfam" id="NF041497">
    <property type="entry name" value="MobV"/>
    <property type="match status" value="1"/>
</dbReference>
<accession>A0A2V1IJQ6</accession>
<evidence type="ECO:0000313" key="3">
    <source>
        <dbReference type="EMBL" id="PWB01265.1"/>
    </source>
</evidence>
<feature type="compositionally biased region" description="Basic and acidic residues" evidence="2">
    <location>
        <begin position="309"/>
        <end position="363"/>
    </location>
</feature>
<dbReference type="GO" id="GO:0003677">
    <property type="term" value="F:DNA binding"/>
    <property type="evidence" value="ECO:0007669"/>
    <property type="project" value="InterPro"/>
</dbReference>
<evidence type="ECO:0000256" key="1">
    <source>
        <dbReference type="SAM" id="Coils"/>
    </source>
</evidence>
<dbReference type="RefSeq" id="WP_107032815.1">
    <property type="nucleotide sequence ID" value="NZ_PUEC01000023.1"/>
</dbReference>
<gene>
    <name evidence="3" type="ORF">C5O23_10050</name>
</gene>
<dbReference type="AlphaFoldDB" id="A0A2V1IJQ6"/>
<dbReference type="Gene3D" id="3.30.930.30">
    <property type="match status" value="1"/>
</dbReference>
<feature type="coiled-coil region" evidence="1">
    <location>
        <begin position="219"/>
        <end position="288"/>
    </location>
</feature>
<comment type="caution">
    <text evidence="3">The sequence shown here is derived from an EMBL/GenBank/DDBJ whole genome shotgun (WGS) entry which is preliminary data.</text>
</comment>
<keyword evidence="1" id="KW-0175">Coiled coil</keyword>
<dbReference type="InterPro" id="IPR001668">
    <property type="entry name" value="Mob_Pre"/>
</dbReference>
<dbReference type="Pfam" id="PF01076">
    <property type="entry name" value="Mob_Pre"/>
    <property type="match status" value="1"/>
</dbReference>
<dbReference type="GO" id="GO:0006310">
    <property type="term" value="P:DNA recombination"/>
    <property type="evidence" value="ECO:0007669"/>
    <property type="project" value="InterPro"/>
</dbReference>
<dbReference type="GeneID" id="82526681"/>
<feature type="region of interest" description="Disordered" evidence="2">
    <location>
        <begin position="299"/>
        <end position="363"/>
    </location>
</feature>
<dbReference type="Proteomes" id="UP000244905">
    <property type="component" value="Unassembled WGS sequence"/>
</dbReference>
<name>A0A2V1IJQ6_9BACT</name>
<dbReference type="EMBL" id="PUEC01000023">
    <property type="protein sequence ID" value="PWB01265.1"/>
    <property type="molecule type" value="Genomic_DNA"/>
</dbReference>
<evidence type="ECO:0008006" key="5">
    <source>
        <dbReference type="Google" id="ProtNLM"/>
    </source>
</evidence>
<evidence type="ECO:0000313" key="4">
    <source>
        <dbReference type="Proteomes" id="UP000244905"/>
    </source>
</evidence>
<sequence>MSYAVLHIIKANSSLNSIAKHIERTAHPENADLARTHLNRYNLVEYPDGITGLAAAVEHRISNAGITRKISDRQVRCLNLVMTSDNEGMQKIIDSGKLDEWIADNIKWARDTFGGDNVVGAALHMDERTPHLHIAVVPIVTAERKKKAREATAKKRYRTKAANRPRLCADDIMERGKMSRYQDIYAEAMAKYGLERGIRGSEARHIGQHEYYRDCMVKKKGLEEDIGNLSIEKRKLDKEKKSLESKVESLECRTTALDTRKKMLTQVNEEIRQQNNELYSENSRLTEANSSLAAENKSLADTNAGLSEESVRLAEQRKGLAEDTDRLTAEKKAYEAQTDEARKEARNAIRERDEAKAERDAQRKELGSNIANIFTGSKTKRLEAEIVRKDNEIREMKDRAEARERDLHREISNLSDSLRRQKEHEADTVRSYEWKIGNFVKFFPDAVAMLPAIEECQDVGLNDNSIKGLLSMNEYVLKSGTTLYYPFQRREVDASGAKVQIKRDPTDNKFHLHVNGIRIFQWLKDQWQRLTQTVKRGFGIK</sequence>
<reference evidence="4" key="1">
    <citation type="submission" date="2018-02" db="EMBL/GenBank/DDBJ databases">
        <authorList>
            <person name="Clavel T."/>
            <person name="Strowig T."/>
        </authorList>
    </citation>
    <scope>NUCLEOTIDE SEQUENCE [LARGE SCALE GENOMIC DNA]</scope>
    <source>
        <strain evidence="4">DSM 103720</strain>
    </source>
</reference>
<protein>
    <recommendedName>
        <fullName evidence="5">Mobilization protein</fullName>
    </recommendedName>
</protein>
<organism evidence="3 4">
    <name type="scientific">Duncaniella muris</name>
    <dbReference type="NCBI Taxonomy" id="2094150"/>
    <lineage>
        <taxon>Bacteria</taxon>
        <taxon>Pseudomonadati</taxon>
        <taxon>Bacteroidota</taxon>
        <taxon>Bacteroidia</taxon>
        <taxon>Bacteroidales</taxon>
        <taxon>Muribaculaceae</taxon>
        <taxon>Duncaniella</taxon>
    </lineage>
</organism>
<evidence type="ECO:0000256" key="2">
    <source>
        <dbReference type="SAM" id="MobiDB-lite"/>
    </source>
</evidence>